<evidence type="ECO:0000313" key="2">
    <source>
        <dbReference type="EMBL" id="XCN72547.1"/>
    </source>
</evidence>
<name>A0AAU8LTC7_9BACT</name>
<feature type="region of interest" description="Disordered" evidence="1">
    <location>
        <begin position="55"/>
        <end position="98"/>
    </location>
</feature>
<evidence type="ECO:0000256" key="1">
    <source>
        <dbReference type="SAM" id="MobiDB-lite"/>
    </source>
</evidence>
<dbReference type="AlphaFoldDB" id="A0AAU8LTC7"/>
<feature type="compositionally biased region" description="Basic residues" evidence="1">
    <location>
        <begin position="55"/>
        <end position="72"/>
    </location>
</feature>
<reference evidence="2" key="1">
    <citation type="journal article" date="2024" name="Syst. Appl. Microbiol.">
        <title>First single-strain enrichments of Electrothrix cable bacteria, description of E. aestuarii sp. nov. and E. rattekaaiensis sp. nov., and proposal of a cable bacteria taxonomy following the rules of the SeqCode.</title>
        <authorList>
            <person name="Plum-Jensen L.E."/>
            <person name="Schramm A."/>
            <person name="Marshall I.P.G."/>
        </authorList>
    </citation>
    <scope>NUCLEOTIDE SEQUENCE</scope>
    <source>
        <strain evidence="2">Rat1</strain>
    </source>
</reference>
<gene>
    <name evidence="2" type="ORF">Q3M24_19995</name>
</gene>
<sequence>MLLYTVIDLLFSDEIIIRHKAGDYSCPPLLQTFPSHIQERILAKNYYSFDKRKKELAKKKKKEEKRLRKLEHKKGAQEGDAGEQREGESGSLPEESSC</sequence>
<dbReference type="EMBL" id="CP159373">
    <property type="protein sequence ID" value="XCN72547.1"/>
    <property type="molecule type" value="Genomic_DNA"/>
</dbReference>
<organism evidence="2">
    <name type="scientific">Candidatus Electrothrix aestuarii</name>
    <dbReference type="NCBI Taxonomy" id="3062594"/>
    <lineage>
        <taxon>Bacteria</taxon>
        <taxon>Pseudomonadati</taxon>
        <taxon>Thermodesulfobacteriota</taxon>
        <taxon>Desulfobulbia</taxon>
        <taxon>Desulfobulbales</taxon>
        <taxon>Desulfobulbaceae</taxon>
        <taxon>Candidatus Electrothrix</taxon>
    </lineage>
</organism>
<proteinExistence type="predicted"/>
<dbReference type="KEGG" id="eaj:Q3M24_19995"/>
<protein>
    <submittedName>
        <fullName evidence="2">Uncharacterized protein</fullName>
    </submittedName>
</protein>
<feature type="compositionally biased region" description="Low complexity" evidence="1">
    <location>
        <begin position="89"/>
        <end position="98"/>
    </location>
</feature>
<feature type="compositionally biased region" description="Basic and acidic residues" evidence="1">
    <location>
        <begin position="73"/>
        <end position="88"/>
    </location>
</feature>
<accession>A0AAU8LTC7</accession>
<reference evidence="2" key="2">
    <citation type="submission" date="2024-06" db="EMBL/GenBank/DDBJ databases">
        <authorList>
            <person name="Plum-Jensen L.E."/>
            <person name="Schramm A."/>
            <person name="Marshall I.P.G."/>
        </authorList>
    </citation>
    <scope>NUCLEOTIDE SEQUENCE</scope>
    <source>
        <strain evidence="2">Rat1</strain>
    </source>
</reference>